<gene>
    <name evidence="2" type="ORF">MHL29_06340</name>
</gene>
<dbReference type="GO" id="GO:0004519">
    <property type="term" value="F:endonuclease activity"/>
    <property type="evidence" value="ECO:0007669"/>
    <property type="project" value="UniProtKB-KW"/>
</dbReference>
<keyword evidence="2" id="KW-0540">Nuclease</keyword>
<dbReference type="EMBL" id="JAKRCV010000014">
    <property type="protein sequence ID" value="MCG7321513.1"/>
    <property type="molecule type" value="Genomic_DNA"/>
</dbReference>
<keyword evidence="2" id="KW-0378">Hydrolase</keyword>
<organism evidence="2 3">
    <name type="scientific">Arsenicicoccus bolidensis</name>
    <dbReference type="NCBI Taxonomy" id="229480"/>
    <lineage>
        <taxon>Bacteria</taxon>
        <taxon>Bacillati</taxon>
        <taxon>Actinomycetota</taxon>
        <taxon>Actinomycetes</taxon>
        <taxon>Micrococcales</taxon>
        <taxon>Intrasporangiaceae</taxon>
        <taxon>Arsenicicoccus</taxon>
    </lineage>
</organism>
<evidence type="ECO:0000313" key="3">
    <source>
        <dbReference type="Proteomes" id="UP001521931"/>
    </source>
</evidence>
<reference evidence="2 3" key="1">
    <citation type="submission" date="2022-02" db="EMBL/GenBank/DDBJ databases">
        <title>Uncovering new skin microbiome diversity through culturing and metagenomics.</title>
        <authorList>
            <person name="Conlan S."/>
            <person name="Deming C."/>
            <person name="Nisc Comparative Sequencing Program N."/>
            <person name="Segre J.A."/>
        </authorList>
    </citation>
    <scope>NUCLEOTIDE SEQUENCE [LARGE SCALE GENOMIC DNA]</scope>
    <source>
        <strain evidence="2 3">ACRQZ</strain>
    </source>
</reference>
<keyword evidence="2" id="KW-0255">Endonuclease</keyword>
<feature type="region of interest" description="Disordered" evidence="1">
    <location>
        <begin position="102"/>
        <end position="134"/>
    </location>
</feature>
<feature type="non-terminal residue" evidence="2">
    <location>
        <position position="1"/>
    </location>
</feature>
<evidence type="ECO:0000256" key="1">
    <source>
        <dbReference type="SAM" id="MobiDB-lite"/>
    </source>
</evidence>
<accession>A0ABS9Q0X1</accession>
<name>A0ABS9Q0X1_9MICO</name>
<comment type="caution">
    <text evidence="2">The sequence shown here is derived from an EMBL/GenBank/DDBJ whole genome shotgun (WGS) entry which is preliminary data.</text>
</comment>
<evidence type="ECO:0000313" key="2">
    <source>
        <dbReference type="EMBL" id="MCG7321513.1"/>
    </source>
</evidence>
<sequence length="134" mass="13932">APGGGWEVVCIRHGRLAGTVVTPPGADPMPHVEALRASAEHVPTPTVGHHGAATAEETELLLRWLESDGVRLVALDGSWSCPVHGAQREHARLEPLVAAATDPGFDAWPTRGATSHGHDRPGGRSPASPTRVGS</sequence>
<keyword evidence="3" id="KW-1185">Reference proteome</keyword>
<protein>
    <submittedName>
        <fullName evidence="2">Endonuclease</fullName>
    </submittedName>
</protein>
<dbReference type="Proteomes" id="UP001521931">
    <property type="component" value="Unassembled WGS sequence"/>
</dbReference>
<proteinExistence type="predicted"/>